<dbReference type="InterPro" id="IPR024311">
    <property type="entry name" value="Lipocalin-like"/>
</dbReference>
<protein>
    <recommendedName>
        <fullName evidence="1">Lipocalin-like domain-containing protein</fullName>
    </recommendedName>
</protein>
<feature type="domain" description="Lipocalin-like" evidence="1">
    <location>
        <begin position="36"/>
        <end position="125"/>
    </location>
</feature>
<keyword evidence="3" id="KW-1185">Reference proteome</keyword>
<evidence type="ECO:0000313" key="3">
    <source>
        <dbReference type="Proteomes" id="UP000798602"/>
    </source>
</evidence>
<proteinExistence type="predicted"/>
<dbReference type="Pfam" id="PF13648">
    <property type="entry name" value="Lipocalin_4"/>
    <property type="match status" value="1"/>
</dbReference>
<accession>A0ABW9Z4R9</accession>
<gene>
    <name evidence="2" type="ORF">GV828_01285</name>
</gene>
<name>A0ABW9Z4R9_9FLAO</name>
<reference evidence="3" key="1">
    <citation type="submission" date="2020-01" db="EMBL/GenBank/DDBJ databases">
        <title>Sphingomonas sp. strain CSW-10.</title>
        <authorList>
            <person name="Chen W.-M."/>
        </authorList>
    </citation>
    <scope>NUCLEOTIDE SEQUENCE [LARGE SCALE GENOMIC DNA]</scope>
    <source>
        <strain evidence="3">NST-5</strain>
    </source>
</reference>
<dbReference type="Proteomes" id="UP000798602">
    <property type="component" value="Unassembled WGS sequence"/>
</dbReference>
<evidence type="ECO:0000313" key="2">
    <source>
        <dbReference type="EMBL" id="NBL63827.1"/>
    </source>
</evidence>
<organism evidence="2 3">
    <name type="scientific">Flavobacterium ichthyis</name>
    <dbReference type="NCBI Taxonomy" id="2698827"/>
    <lineage>
        <taxon>Bacteria</taxon>
        <taxon>Pseudomonadati</taxon>
        <taxon>Bacteroidota</taxon>
        <taxon>Flavobacteriia</taxon>
        <taxon>Flavobacteriales</taxon>
        <taxon>Flavobacteriaceae</taxon>
        <taxon>Flavobacterium</taxon>
    </lineage>
</organism>
<dbReference type="EMBL" id="JAABLM010000001">
    <property type="protein sequence ID" value="NBL63827.1"/>
    <property type="molecule type" value="Genomic_DNA"/>
</dbReference>
<dbReference type="RefSeq" id="WP_166535654.1">
    <property type="nucleotide sequence ID" value="NZ_JAABLM010000001.1"/>
</dbReference>
<sequence length="145" mass="16372">MRKFLFLLALTAFSCSSDDNNSSNENGELDRTRENIVGNWIIKGGTINGGAFQNYENECATKADYQQILINGNLNFVGHDETCEVREFETTTWSISGNNFIVDNEAPFNDSVYEIDRLTSDEMILSITYNDGGTLFSNVLHYEKQ</sequence>
<evidence type="ECO:0000259" key="1">
    <source>
        <dbReference type="Pfam" id="PF13648"/>
    </source>
</evidence>
<comment type="caution">
    <text evidence="2">The sequence shown here is derived from an EMBL/GenBank/DDBJ whole genome shotgun (WGS) entry which is preliminary data.</text>
</comment>
<dbReference type="PROSITE" id="PS51257">
    <property type="entry name" value="PROKAR_LIPOPROTEIN"/>
    <property type="match status" value="1"/>
</dbReference>